<organism evidence="4 5">
    <name type="scientific">Terrabacter aeriphilus</name>
    <dbReference type="NCBI Taxonomy" id="515662"/>
    <lineage>
        <taxon>Bacteria</taxon>
        <taxon>Bacillati</taxon>
        <taxon>Actinomycetota</taxon>
        <taxon>Actinomycetes</taxon>
        <taxon>Micrococcales</taxon>
        <taxon>Intrasporangiaceae</taxon>
        <taxon>Terrabacter</taxon>
    </lineage>
</organism>
<keyword evidence="5" id="KW-1185">Reference proteome</keyword>
<dbReference type="InterPro" id="IPR006311">
    <property type="entry name" value="TAT_signal"/>
</dbReference>
<evidence type="ECO:0008006" key="6">
    <source>
        <dbReference type="Google" id="ProtNLM"/>
    </source>
</evidence>
<dbReference type="Pfam" id="PF18013">
    <property type="entry name" value="Phage_lysozyme2"/>
    <property type="match status" value="1"/>
</dbReference>
<feature type="chain" id="PRO_5045794272" description="Peptidoglycan hydrolase-like protein with peptidoglycan-binding domain" evidence="1">
    <location>
        <begin position="33"/>
        <end position="317"/>
    </location>
</feature>
<dbReference type="Pfam" id="PF01471">
    <property type="entry name" value="PG_binding_1"/>
    <property type="match status" value="2"/>
</dbReference>
<protein>
    <recommendedName>
        <fullName evidence="6">Peptidoglycan hydrolase-like protein with peptidoglycan-binding domain</fullName>
    </recommendedName>
</protein>
<dbReference type="InterPro" id="IPR041219">
    <property type="entry name" value="Phage_lysozyme2"/>
</dbReference>
<feature type="domain" description="Peptidoglycan binding-like" evidence="2">
    <location>
        <begin position="196"/>
        <end position="251"/>
    </location>
</feature>
<dbReference type="Gene3D" id="1.10.101.10">
    <property type="entry name" value="PGBD-like superfamily/PGBD"/>
    <property type="match status" value="2"/>
</dbReference>
<dbReference type="InterPro" id="IPR002477">
    <property type="entry name" value="Peptidoglycan-bd-like"/>
</dbReference>
<evidence type="ECO:0000313" key="4">
    <source>
        <dbReference type="EMBL" id="GAA5018828.1"/>
    </source>
</evidence>
<name>A0ABP9J353_9MICO</name>
<dbReference type="InterPro" id="IPR036365">
    <property type="entry name" value="PGBD-like_sf"/>
</dbReference>
<comment type="caution">
    <text evidence="4">The sequence shown here is derived from an EMBL/GenBank/DDBJ whole genome shotgun (WGS) entry which is preliminary data.</text>
</comment>
<feature type="domain" description="Peptidoglycan binding-like" evidence="2">
    <location>
        <begin position="260"/>
        <end position="315"/>
    </location>
</feature>
<dbReference type="InterPro" id="IPR036366">
    <property type="entry name" value="PGBDSf"/>
</dbReference>
<gene>
    <name evidence="4" type="ORF">GCM10023258_05850</name>
</gene>
<evidence type="ECO:0000313" key="5">
    <source>
        <dbReference type="Proteomes" id="UP001500427"/>
    </source>
</evidence>
<reference evidence="5" key="1">
    <citation type="journal article" date="2019" name="Int. J. Syst. Evol. Microbiol.">
        <title>The Global Catalogue of Microorganisms (GCM) 10K type strain sequencing project: providing services to taxonomists for standard genome sequencing and annotation.</title>
        <authorList>
            <consortium name="The Broad Institute Genomics Platform"/>
            <consortium name="The Broad Institute Genome Sequencing Center for Infectious Disease"/>
            <person name="Wu L."/>
            <person name="Ma J."/>
        </authorList>
    </citation>
    <scope>NUCLEOTIDE SEQUENCE [LARGE SCALE GENOMIC DNA]</scope>
    <source>
        <strain evidence="5">JCM 17687</strain>
    </source>
</reference>
<dbReference type="SUPFAM" id="SSF47090">
    <property type="entry name" value="PGBD-like"/>
    <property type="match status" value="2"/>
</dbReference>
<proteinExistence type="predicted"/>
<dbReference type="PROSITE" id="PS51318">
    <property type="entry name" value="TAT"/>
    <property type="match status" value="1"/>
</dbReference>
<evidence type="ECO:0000256" key="1">
    <source>
        <dbReference type="SAM" id="SignalP"/>
    </source>
</evidence>
<sequence length="317" mass="32895">MKTTTTRRSLAGLLAAASIAVLGVAAAPSALAASTDEIAFDYFVSKGLTERQSAGVVGNLIQESGSPINPYANQPGGPGVGIAQWSEGGRWDTDSRDNMVWYAGLSGRSRYDLTAQLDFTWYELSTFSGYGLSSLKAATSVDSATTVFMQKFERCGTCATTQRIAYANDVLRKYGSGGTGGGSTETSLPVLRSGSSGAAVRTLQYLLRASGKSVTADGSFGPATDSAVRSYQSAHGLSVDGVVGNNTWYSLLPVLRQGSTGEAVKGLQRELVDAGYSLTVDGSFGPATYSALRSYQSTSGLVVDGVAGTNTWGSLVD</sequence>
<dbReference type="EMBL" id="BAABIW010000006">
    <property type="protein sequence ID" value="GAA5018828.1"/>
    <property type="molecule type" value="Genomic_DNA"/>
</dbReference>
<feature type="domain" description="Phage tail lysozyme" evidence="3">
    <location>
        <begin position="36"/>
        <end position="174"/>
    </location>
</feature>
<dbReference type="Proteomes" id="UP001500427">
    <property type="component" value="Unassembled WGS sequence"/>
</dbReference>
<dbReference type="RefSeq" id="WP_345505933.1">
    <property type="nucleotide sequence ID" value="NZ_BAABIW010000006.1"/>
</dbReference>
<evidence type="ECO:0000259" key="2">
    <source>
        <dbReference type="Pfam" id="PF01471"/>
    </source>
</evidence>
<feature type="signal peptide" evidence="1">
    <location>
        <begin position="1"/>
        <end position="32"/>
    </location>
</feature>
<accession>A0ABP9J353</accession>
<dbReference type="Gene3D" id="1.10.530.10">
    <property type="match status" value="1"/>
</dbReference>
<evidence type="ECO:0000259" key="3">
    <source>
        <dbReference type="Pfam" id="PF18013"/>
    </source>
</evidence>
<keyword evidence="1" id="KW-0732">Signal</keyword>